<feature type="compositionally biased region" description="Low complexity" evidence="1">
    <location>
        <begin position="160"/>
        <end position="180"/>
    </location>
</feature>
<sequence>MAIEEKASIDTLLIAAEVLERDIIKPDKNSRSGGRDHYAVNGLSEQVFRSIPYHGETFKNMANKDRRNPGSGTFLAYSRSQFATAPFVAAAAEKRRNSAITPPYFSMNDPYHQSAALAAEDLIQSDLSSLAAGGTTLPQDWLRSLSPQISILSGSKWTQSSVSSSPRTSVPMPSTSTSFSESGEWNPAFHRLSPPLSKSSSPLTFMGLHDLHDRGFSRGDCHGSSTFNGLTSALCRLEADHTKSASKTTSPSSAATSTAANVPHKRLRTALLADRPGALLENRTNGRAYSDITPPWMSATAAASVTRSLVISRDITTSASAEPHRSQTSALVSHESSLLNVTASPSTFTSGRKICRHTDSPVETAVATAGDTDAPAIVKPHSSVPRLPAKKRKIDWSFSDDPPVMPPLKDRGGTKLSLPCDLEGAQRVSGTRQGSPLQPAATAGPVAPLIVDSPAVGLASNSEANERPLASSAVLSQSHLRLIEQTRRKQSESYLLSSSSASGPCLDAAPHSRSPFYASAVGDLSGTRAPPPTSTEAPPPISTRSPQAPQPPRRKLSYPNLLDHMSFNYDASLFLSQLQRQRNLEAELQAALPGESRKEEYGLRTPLVVEVSSDEPRRFKPSQEGGPISRHHHHHQQLNLKPPPVPEISYSPVDHLKAATAVEPTRRSSLAANSVAPADYIKSRQHRHSSISPPQLQHLQQLHSLPLYLYNDYSQSLARSATASKLGAGQPSSNTGRSLLISRSLENSTAAAVEAAVPSPLSSQPPTPGKVRPFSAPENTGSSWPASSLTTASFGYQPQTPTTSPSPAKCSCTESSYDAKVAAAAAIAALSQSNRDPPRERFSGFQELAAASNVATSANEQQLRAGHVPVQGATLSVGRDSKSMEFVRQLALGGLSYEQAYYRKRSLDSLFTNEPRIGAVHNAPSAVSSISEYLAAAAAAAASGGVSQRPVVPPQTDVSAVASGFPLLLFSAPSSASAAALAAETALEWGASPTSLIPVPVEIKSLPSGFLSGKRTSQRHGDDDEGEDGQREAFTFISTNLPSEDSAGSGSGGGGGVGGGVGGAGNRSSCQPAPQLIFPVLSSSLKSGSLKKACALGLPMLVPPNAQNLLVNKPKSV</sequence>
<name>A0A0X3NS97_SCHSO</name>
<feature type="region of interest" description="Disordered" evidence="1">
    <location>
        <begin position="156"/>
        <end position="181"/>
    </location>
</feature>
<organism evidence="2">
    <name type="scientific">Schistocephalus solidus</name>
    <name type="common">Tapeworm</name>
    <dbReference type="NCBI Taxonomy" id="70667"/>
    <lineage>
        <taxon>Eukaryota</taxon>
        <taxon>Metazoa</taxon>
        <taxon>Spiralia</taxon>
        <taxon>Lophotrochozoa</taxon>
        <taxon>Platyhelminthes</taxon>
        <taxon>Cestoda</taxon>
        <taxon>Eucestoda</taxon>
        <taxon>Diphyllobothriidea</taxon>
        <taxon>Diphyllobothriidae</taxon>
        <taxon>Schistocephalus</taxon>
    </lineage>
</organism>
<evidence type="ECO:0000256" key="1">
    <source>
        <dbReference type="SAM" id="MobiDB-lite"/>
    </source>
</evidence>
<reference evidence="2" key="1">
    <citation type="submission" date="2016-01" db="EMBL/GenBank/DDBJ databases">
        <title>Reference transcriptome for the parasite Schistocephalus solidus: insights into the molecular evolution of parasitism.</title>
        <authorList>
            <person name="Hebert F.O."/>
            <person name="Grambauer S."/>
            <person name="Barber I."/>
            <person name="Landry C.R."/>
            <person name="Aubin-Horth N."/>
        </authorList>
    </citation>
    <scope>NUCLEOTIDE SEQUENCE</scope>
</reference>
<feature type="region of interest" description="Disordered" evidence="1">
    <location>
        <begin position="517"/>
        <end position="558"/>
    </location>
</feature>
<feature type="compositionally biased region" description="Polar residues" evidence="1">
    <location>
        <begin position="777"/>
        <end position="796"/>
    </location>
</feature>
<gene>
    <name evidence="2" type="ORF">TR119919</name>
</gene>
<dbReference type="EMBL" id="GEEE01024623">
    <property type="protein sequence ID" value="JAP38602.1"/>
    <property type="molecule type" value="Transcribed_RNA"/>
</dbReference>
<feature type="region of interest" description="Disordered" evidence="1">
    <location>
        <begin position="1008"/>
        <end position="1028"/>
    </location>
</feature>
<feature type="compositionally biased region" description="Low complexity" evidence="1">
    <location>
        <begin position="245"/>
        <end position="260"/>
    </location>
</feature>
<evidence type="ECO:0000313" key="2">
    <source>
        <dbReference type="EMBL" id="JAP38602.1"/>
    </source>
</evidence>
<accession>A0A0X3NS97</accession>
<feature type="region of interest" description="Disordered" evidence="1">
    <location>
        <begin position="244"/>
        <end position="264"/>
    </location>
</feature>
<feature type="region of interest" description="Disordered" evidence="1">
    <location>
        <begin position="755"/>
        <end position="808"/>
    </location>
</feature>
<protein>
    <submittedName>
        <fullName evidence="2">Uncharacterized protein</fullName>
    </submittedName>
</protein>
<dbReference type="AlphaFoldDB" id="A0A0X3NS97"/>
<feature type="region of interest" description="Disordered" evidence="1">
    <location>
        <begin position="616"/>
        <end position="639"/>
    </location>
</feature>
<feature type="compositionally biased region" description="Pro residues" evidence="1">
    <location>
        <begin position="529"/>
        <end position="541"/>
    </location>
</feature>
<feature type="compositionally biased region" description="Low complexity" evidence="1">
    <location>
        <begin position="797"/>
        <end position="807"/>
    </location>
</feature>
<proteinExistence type="predicted"/>
<feature type="compositionally biased region" description="Gly residues" evidence="1">
    <location>
        <begin position="1049"/>
        <end position="1065"/>
    </location>
</feature>
<feature type="region of interest" description="Disordered" evidence="1">
    <location>
        <begin position="1040"/>
        <end position="1068"/>
    </location>
</feature>